<dbReference type="EMBL" id="AZCX01000001">
    <property type="protein sequence ID" value="KRK49257.1"/>
    <property type="molecule type" value="Genomic_DNA"/>
</dbReference>
<evidence type="ECO:0008006" key="3">
    <source>
        <dbReference type="Google" id="ProtNLM"/>
    </source>
</evidence>
<gene>
    <name evidence="1" type="ORF">FC96_GL000180</name>
</gene>
<dbReference type="Proteomes" id="UP000050911">
    <property type="component" value="Unassembled WGS sequence"/>
</dbReference>
<sequence>MENTNEPQQTVEPLLPNQLDMTIAQKIAYLQKLQQALHDGDDRQIYELMDPIRYARDVKKSRTTDQSADLSMLISDVHADLSHYLSGKLIDYLGQTYPFFYYDEINNGTFKIYFGNWWDRRLFGELDVLNVAFKFDEEEYDKLRQTFELAPAHKRFNSDNIDAVTAENAKLQRLIDDQSERDNQKDTLRQQLKELGSKSTLPWDSGKVKEERQTIVDKLSELADQDEAAMNANKTIKENDEKILSLSKEDTILNYEKQSIQKTFEDFTHFESHNDTLYTDYLTSLIGKGRVNAND</sequence>
<dbReference type="PATRIC" id="fig|1302272.5.peg.177"/>
<organism evidence="1 2">
    <name type="scientific">Secundilactobacillus kimchicus JCM 15530</name>
    <dbReference type="NCBI Taxonomy" id="1302272"/>
    <lineage>
        <taxon>Bacteria</taxon>
        <taxon>Bacillati</taxon>
        <taxon>Bacillota</taxon>
        <taxon>Bacilli</taxon>
        <taxon>Lactobacillales</taxon>
        <taxon>Lactobacillaceae</taxon>
        <taxon>Secundilactobacillus</taxon>
    </lineage>
</organism>
<dbReference type="AlphaFoldDB" id="A0A0R1HUS6"/>
<reference evidence="1 2" key="1">
    <citation type="journal article" date="2015" name="Genome Announc.">
        <title>Expanding the biotechnology potential of lactobacilli through comparative genomics of 213 strains and associated genera.</title>
        <authorList>
            <person name="Sun Z."/>
            <person name="Harris H.M."/>
            <person name="McCann A."/>
            <person name="Guo C."/>
            <person name="Argimon S."/>
            <person name="Zhang W."/>
            <person name="Yang X."/>
            <person name="Jeffery I.B."/>
            <person name="Cooney J.C."/>
            <person name="Kagawa T.F."/>
            <person name="Liu W."/>
            <person name="Song Y."/>
            <person name="Salvetti E."/>
            <person name="Wrobel A."/>
            <person name="Rasinkangas P."/>
            <person name="Parkhill J."/>
            <person name="Rea M.C."/>
            <person name="O'Sullivan O."/>
            <person name="Ritari J."/>
            <person name="Douillard F.P."/>
            <person name="Paul Ross R."/>
            <person name="Yang R."/>
            <person name="Briner A.E."/>
            <person name="Felis G.E."/>
            <person name="de Vos W.M."/>
            <person name="Barrangou R."/>
            <person name="Klaenhammer T.R."/>
            <person name="Caufield P.W."/>
            <person name="Cui Y."/>
            <person name="Zhang H."/>
            <person name="O'Toole P.W."/>
        </authorList>
    </citation>
    <scope>NUCLEOTIDE SEQUENCE [LARGE SCALE GENOMIC DNA]</scope>
    <source>
        <strain evidence="1 2">JCM 15530</strain>
    </source>
</reference>
<dbReference type="RefSeq" id="WP_235804692.1">
    <property type="nucleotide sequence ID" value="NZ_AZCX01000001.1"/>
</dbReference>
<dbReference type="STRING" id="1302272.FC96_GL000180"/>
<keyword evidence="2" id="KW-1185">Reference proteome</keyword>
<protein>
    <recommendedName>
        <fullName evidence="3">Exonuclease SbcC</fullName>
    </recommendedName>
</protein>
<evidence type="ECO:0000313" key="1">
    <source>
        <dbReference type="EMBL" id="KRK49257.1"/>
    </source>
</evidence>
<name>A0A0R1HUS6_9LACO</name>
<accession>A0A0R1HUS6</accession>
<proteinExistence type="predicted"/>
<comment type="caution">
    <text evidence="1">The sequence shown here is derived from an EMBL/GenBank/DDBJ whole genome shotgun (WGS) entry which is preliminary data.</text>
</comment>
<evidence type="ECO:0000313" key="2">
    <source>
        <dbReference type="Proteomes" id="UP000050911"/>
    </source>
</evidence>